<dbReference type="Proteomes" id="UP001302662">
    <property type="component" value="Chromosome"/>
</dbReference>
<keyword evidence="1" id="KW-0472">Membrane</keyword>
<reference evidence="2 3" key="1">
    <citation type="submission" date="2023-07" db="EMBL/GenBank/DDBJ databases">
        <title>Closed genome sequence of Methanimicrococcus sp. Es2.</title>
        <authorList>
            <person name="Protasov E."/>
            <person name="Platt K."/>
            <person name="Reeh H."/>
            <person name="Poehlein A."/>
            <person name="Daniel R."/>
            <person name="Brune A."/>
        </authorList>
    </citation>
    <scope>NUCLEOTIDE SEQUENCE [LARGE SCALE GENOMIC DNA]</scope>
    <source>
        <strain evidence="2 3">Es2</strain>
    </source>
</reference>
<keyword evidence="1" id="KW-0812">Transmembrane</keyword>
<proteinExistence type="predicted"/>
<protein>
    <submittedName>
        <fullName evidence="2">Uncharacterized protein</fullName>
    </submittedName>
</protein>
<evidence type="ECO:0000313" key="2">
    <source>
        <dbReference type="EMBL" id="WNY28710.1"/>
    </source>
</evidence>
<evidence type="ECO:0000313" key="3">
    <source>
        <dbReference type="Proteomes" id="UP001302662"/>
    </source>
</evidence>
<name>A0AA96VAH6_9EURY</name>
<keyword evidence="3" id="KW-1185">Reference proteome</keyword>
<accession>A0AA96VAH6</accession>
<sequence length="99" mass="11415">MTTKQTKQTKNENQEILIFTLFFSLNLLTNPTVSFFILPGSMWPQFRSAKNREKFVRIVAPATNKNAIGKKSTKKTTKTILLDYSLLLCKSDSKRIIMR</sequence>
<keyword evidence="1" id="KW-1133">Transmembrane helix</keyword>
<dbReference type="KEGG" id="mees:MmiEs2_09130"/>
<organism evidence="2 3">
    <name type="scientific">Methanimicrococcus stummii</name>
    <dbReference type="NCBI Taxonomy" id="3028294"/>
    <lineage>
        <taxon>Archaea</taxon>
        <taxon>Methanobacteriati</taxon>
        <taxon>Methanobacteriota</taxon>
        <taxon>Stenosarchaea group</taxon>
        <taxon>Methanomicrobia</taxon>
        <taxon>Methanosarcinales</taxon>
        <taxon>Methanosarcinaceae</taxon>
        <taxon>Methanimicrococcus</taxon>
    </lineage>
</organism>
<dbReference type="EMBL" id="CP131062">
    <property type="protein sequence ID" value="WNY28710.1"/>
    <property type="molecule type" value="Genomic_DNA"/>
</dbReference>
<feature type="transmembrane region" description="Helical" evidence="1">
    <location>
        <begin position="16"/>
        <end position="38"/>
    </location>
</feature>
<evidence type="ECO:0000256" key="1">
    <source>
        <dbReference type="SAM" id="Phobius"/>
    </source>
</evidence>
<gene>
    <name evidence="2" type="ORF">MmiEs2_09130</name>
</gene>
<dbReference type="AlphaFoldDB" id="A0AA96VAH6"/>